<comment type="caution">
    <text evidence="2">The sequence shown here is derived from an EMBL/GenBank/DDBJ whole genome shotgun (WGS) entry which is preliminary data.</text>
</comment>
<accession>A0A4U5MLE6</accession>
<keyword evidence="3" id="KW-1185">Reference proteome</keyword>
<feature type="region of interest" description="Disordered" evidence="1">
    <location>
        <begin position="1"/>
        <end position="69"/>
    </location>
</feature>
<reference evidence="2 3" key="2">
    <citation type="journal article" date="2019" name="G3 (Bethesda)">
        <title>Hybrid Assembly of the Genome of the Entomopathogenic Nematode Steinernema carpocapsae Identifies the X-Chromosome.</title>
        <authorList>
            <person name="Serra L."/>
            <person name="Macchietto M."/>
            <person name="Macias-Munoz A."/>
            <person name="McGill C.J."/>
            <person name="Rodriguez I.M."/>
            <person name="Rodriguez B."/>
            <person name="Murad R."/>
            <person name="Mortazavi A."/>
        </authorList>
    </citation>
    <scope>NUCLEOTIDE SEQUENCE [LARGE SCALE GENOMIC DNA]</scope>
    <source>
        <strain evidence="2 3">ALL</strain>
    </source>
</reference>
<evidence type="ECO:0000313" key="2">
    <source>
        <dbReference type="EMBL" id="TKR70280.1"/>
    </source>
</evidence>
<organism evidence="2 3">
    <name type="scientific">Steinernema carpocapsae</name>
    <name type="common">Entomopathogenic nematode</name>
    <dbReference type="NCBI Taxonomy" id="34508"/>
    <lineage>
        <taxon>Eukaryota</taxon>
        <taxon>Metazoa</taxon>
        <taxon>Ecdysozoa</taxon>
        <taxon>Nematoda</taxon>
        <taxon>Chromadorea</taxon>
        <taxon>Rhabditida</taxon>
        <taxon>Tylenchina</taxon>
        <taxon>Panagrolaimomorpha</taxon>
        <taxon>Strongyloidoidea</taxon>
        <taxon>Steinernematidae</taxon>
        <taxon>Steinernema</taxon>
    </lineage>
</organism>
<protein>
    <submittedName>
        <fullName evidence="2">Uncharacterized protein</fullName>
    </submittedName>
</protein>
<reference evidence="2 3" key="1">
    <citation type="journal article" date="2015" name="Genome Biol.">
        <title>Comparative genomics of Steinernema reveals deeply conserved gene regulatory networks.</title>
        <authorList>
            <person name="Dillman A.R."/>
            <person name="Macchietto M."/>
            <person name="Porter C.F."/>
            <person name="Rogers A."/>
            <person name="Williams B."/>
            <person name="Antoshechkin I."/>
            <person name="Lee M.M."/>
            <person name="Goodwin Z."/>
            <person name="Lu X."/>
            <person name="Lewis E.E."/>
            <person name="Goodrich-Blair H."/>
            <person name="Stock S.P."/>
            <person name="Adams B.J."/>
            <person name="Sternberg P.W."/>
            <person name="Mortazavi A."/>
        </authorList>
    </citation>
    <scope>NUCLEOTIDE SEQUENCE [LARGE SCALE GENOMIC DNA]</scope>
    <source>
        <strain evidence="2 3">ALL</strain>
    </source>
</reference>
<dbReference type="Proteomes" id="UP000298663">
    <property type="component" value="Unassembled WGS sequence"/>
</dbReference>
<dbReference type="EMBL" id="AZBU02000007">
    <property type="protein sequence ID" value="TKR70280.1"/>
    <property type="molecule type" value="Genomic_DNA"/>
</dbReference>
<proteinExistence type="predicted"/>
<sequence>MPSDSELRSKTSRSQSVPPTNRNFSTKYSTTRNPSPPMENTFHSTLNRRQPRPRSPQQPEGQGQYVQIPHPGYYGYGPLDYGLPPTNLLLSTFLSGGHFPFDQSPFSPYRNGYGGWNGRGFYKSSWGPVF</sequence>
<name>A0A4U5MLE6_STECR</name>
<feature type="compositionally biased region" description="Polar residues" evidence="1">
    <location>
        <begin position="12"/>
        <end position="33"/>
    </location>
</feature>
<feature type="compositionally biased region" description="Low complexity" evidence="1">
    <location>
        <begin position="55"/>
        <end position="64"/>
    </location>
</feature>
<evidence type="ECO:0000313" key="3">
    <source>
        <dbReference type="Proteomes" id="UP000298663"/>
    </source>
</evidence>
<dbReference type="AlphaFoldDB" id="A0A4U5MLE6"/>
<gene>
    <name evidence="2" type="ORF">L596_022324</name>
</gene>
<evidence type="ECO:0000256" key="1">
    <source>
        <dbReference type="SAM" id="MobiDB-lite"/>
    </source>
</evidence>